<feature type="domain" description="Phosphatidic acid phosphatase type 2/haloperoxidase" evidence="2">
    <location>
        <begin position="93"/>
        <end position="208"/>
    </location>
</feature>
<feature type="transmembrane region" description="Helical" evidence="1">
    <location>
        <begin position="187"/>
        <end position="207"/>
    </location>
</feature>
<keyword evidence="4" id="KW-1185">Reference proteome</keyword>
<evidence type="ECO:0000259" key="2">
    <source>
        <dbReference type="SMART" id="SM00014"/>
    </source>
</evidence>
<dbReference type="InterPro" id="IPR036938">
    <property type="entry name" value="PAP2/HPO_sf"/>
</dbReference>
<evidence type="ECO:0000313" key="3">
    <source>
        <dbReference type="EMBL" id="SFA99953.1"/>
    </source>
</evidence>
<gene>
    <name evidence="3" type="ORF">SAMN05216249_106147</name>
</gene>
<dbReference type="Proteomes" id="UP000198838">
    <property type="component" value="Unassembled WGS sequence"/>
</dbReference>
<dbReference type="STRING" id="1120918.SAMN05216249_106147"/>
<dbReference type="Pfam" id="PF01569">
    <property type="entry name" value="PAP2"/>
    <property type="match status" value="1"/>
</dbReference>
<sequence length="236" mass="26227">MRNRKTCFLTGVTFIALFALLTLLIMTIDVRPVGQNGTNIGFATFNTGFHALTGANMTLYTITDWLGLVPIFICMIFGGVGLLQLIKRKSLFKVDKDIIILGIYYIIVIMAYLIFEMIPVGYRPIPIEGVMEASYPSSTTLLVLSVMPTLVEQAGRRLSDDLINKLITIFAVLFSLFMVIGRLISGVHWFTDIVGSVLLSIGLYYLYKGCVLSCRKRGIRGDGSYGVWRKSVGTEK</sequence>
<feature type="transmembrane region" description="Helical" evidence="1">
    <location>
        <begin position="65"/>
        <end position="86"/>
    </location>
</feature>
<dbReference type="OrthoDB" id="371155at2"/>
<organism evidence="3 4">
    <name type="scientific">Acetitomaculum ruminis DSM 5522</name>
    <dbReference type="NCBI Taxonomy" id="1120918"/>
    <lineage>
        <taxon>Bacteria</taxon>
        <taxon>Bacillati</taxon>
        <taxon>Bacillota</taxon>
        <taxon>Clostridia</taxon>
        <taxon>Lachnospirales</taxon>
        <taxon>Lachnospiraceae</taxon>
        <taxon>Acetitomaculum</taxon>
    </lineage>
</organism>
<feature type="transmembrane region" description="Helical" evidence="1">
    <location>
        <begin position="98"/>
        <end position="115"/>
    </location>
</feature>
<dbReference type="Gene3D" id="1.20.144.10">
    <property type="entry name" value="Phosphatidic acid phosphatase type 2/haloperoxidase"/>
    <property type="match status" value="1"/>
</dbReference>
<keyword evidence="1" id="KW-0472">Membrane</keyword>
<evidence type="ECO:0000256" key="1">
    <source>
        <dbReference type="SAM" id="Phobius"/>
    </source>
</evidence>
<protein>
    <submittedName>
        <fullName evidence="3">Undecaprenyl-diphosphatase</fullName>
    </submittedName>
</protein>
<dbReference type="EMBL" id="FOJY01000006">
    <property type="protein sequence ID" value="SFA99953.1"/>
    <property type="molecule type" value="Genomic_DNA"/>
</dbReference>
<evidence type="ECO:0000313" key="4">
    <source>
        <dbReference type="Proteomes" id="UP000198838"/>
    </source>
</evidence>
<feature type="transmembrane region" description="Helical" evidence="1">
    <location>
        <begin position="135"/>
        <end position="151"/>
    </location>
</feature>
<feature type="transmembrane region" description="Helical" evidence="1">
    <location>
        <begin position="7"/>
        <end position="28"/>
    </location>
</feature>
<dbReference type="AlphaFoldDB" id="A0A1I0XJ17"/>
<dbReference type="RefSeq" id="WP_092871583.1">
    <property type="nucleotide sequence ID" value="NZ_FOJY01000006.1"/>
</dbReference>
<keyword evidence="1" id="KW-0812">Transmembrane</keyword>
<keyword evidence="1" id="KW-1133">Transmembrane helix</keyword>
<dbReference type="SMART" id="SM00014">
    <property type="entry name" value="acidPPc"/>
    <property type="match status" value="1"/>
</dbReference>
<feature type="transmembrane region" description="Helical" evidence="1">
    <location>
        <begin position="163"/>
        <end position="181"/>
    </location>
</feature>
<dbReference type="SUPFAM" id="SSF48317">
    <property type="entry name" value="Acid phosphatase/Vanadium-dependent haloperoxidase"/>
    <property type="match status" value="1"/>
</dbReference>
<accession>A0A1I0XJ17</accession>
<name>A0A1I0XJ17_9FIRM</name>
<proteinExistence type="predicted"/>
<reference evidence="3 4" key="1">
    <citation type="submission" date="2016-10" db="EMBL/GenBank/DDBJ databases">
        <authorList>
            <person name="de Groot N.N."/>
        </authorList>
    </citation>
    <scope>NUCLEOTIDE SEQUENCE [LARGE SCALE GENOMIC DNA]</scope>
    <source>
        <strain evidence="3 4">DSM 5522</strain>
    </source>
</reference>
<dbReference type="InterPro" id="IPR000326">
    <property type="entry name" value="PAP2/HPO"/>
</dbReference>